<dbReference type="EMBL" id="MBTG01000018">
    <property type="protein sequence ID" value="OPH56018.1"/>
    <property type="molecule type" value="Genomic_DNA"/>
</dbReference>
<dbReference type="SMART" id="SM00135">
    <property type="entry name" value="LY"/>
    <property type="match status" value="10"/>
</dbReference>
<evidence type="ECO:0000259" key="4">
    <source>
        <dbReference type="PROSITE" id="PS51272"/>
    </source>
</evidence>
<dbReference type="Gene3D" id="2.60.40.2700">
    <property type="match status" value="2"/>
</dbReference>
<dbReference type="Proteomes" id="UP000190626">
    <property type="component" value="Unassembled WGS sequence"/>
</dbReference>
<gene>
    <name evidence="5" type="ORF">BC351_29450</name>
</gene>
<comment type="caution">
    <text evidence="5">The sequence shown here is derived from an EMBL/GenBank/DDBJ whole genome shotgun (WGS) entry which is preliminary data.</text>
</comment>
<dbReference type="InterPro" id="IPR001119">
    <property type="entry name" value="SLH_dom"/>
</dbReference>
<keyword evidence="6" id="KW-1185">Reference proteome</keyword>
<dbReference type="PROSITE" id="PS51125">
    <property type="entry name" value="NHL"/>
    <property type="match status" value="2"/>
</dbReference>
<dbReference type="Pfam" id="PF00395">
    <property type="entry name" value="SLH"/>
    <property type="match status" value="3"/>
</dbReference>
<name>A0A1V4HHZ9_9BACL</name>
<dbReference type="PROSITE" id="PS51272">
    <property type="entry name" value="SLH"/>
    <property type="match status" value="3"/>
</dbReference>
<dbReference type="InterPro" id="IPR001258">
    <property type="entry name" value="NHL_repeat"/>
</dbReference>
<dbReference type="SUPFAM" id="SSF101898">
    <property type="entry name" value="NHL repeat"/>
    <property type="match status" value="2"/>
</dbReference>
<dbReference type="Gene3D" id="2.120.10.30">
    <property type="entry name" value="TolB, C-terminal domain"/>
    <property type="match status" value="6"/>
</dbReference>
<dbReference type="Gene3D" id="2.40.10.500">
    <property type="match status" value="3"/>
</dbReference>
<feature type="repeat" description="NHL" evidence="2">
    <location>
        <begin position="210"/>
        <end position="241"/>
    </location>
</feature>
<evidence type="ECO:0000313" key="6">
    <source>
        <dbReference type="Proteomes" id="UP000190626"/>
    </source>
</evidence>
<keyword evidence="1" id="KW-0677">Repeat</keyword>
<feature type="compositionally biased region" description="Gly residues" evidence="3">
    <location>
        <begin position="1129"/>
        <end position="1200"/>
    </location>
</feature>
<dbReference type="Pfam" id="PF25021">
    <property type="entry name" value="TEN_NHL"/>
    <property type="match status" value="8"/>
</dbReference>
<dbReference type="InterPro" id="IPR056822">
    <property type="entry name" value="TEN_NHL"/>
</dbReference>
<dbReference type="SUPFAM" id="SSF63829">
    <property type="entry name" value="Calcium-dependent phosphotriesterase"/>
    <property type="match status" value="1"/>
</dbReference>
<evidence type="ECO:0000313" key="5">
    <source>
        <dbReference type="EMBL" id="OPH56018.1"/>
    </source>
</evidence>
<reference evidence="6" key="1">
    <citation type="submission" date="2016-07" db="EMBL/GenBank/DDBJ databases">
        <authorList>
            <person name="Florea S."/>
            <person name="Webb J.S."/>
            <person name="Jaromczyk J."/>
            <person name="Schardl C.L."/>
        </authorList>
    </citation>
    <scope>NUCLEOTIDE SEQUENCE [LARGE SCALE GENOMIC DNA]</scope>
    <source>
        <strain evidence="6">CY1</strain>
    </source>
</reference>
<dbReference type="CDD" id="cd14953">
    <property type="entry name" value="NHL_like_1"/>
    <property type="match status" value="1"/>
</dbReference>
<dbReference type="PANTHER" id="PTHR13833">
    <property type="match status" value="1"/>
</dbReference>
<protein>
    <recommendedName>
        <fullName evidence="4">SLH domain-containing protein</fullName>
    </recommendedName>
</protein>
<evidence type="ECO:0000256" key="2">
    <source>
        <dbReference type="PROSITE-ProRule" id="PRU00504"/>
    </source>
</evidence>
<organism evidence="5 6">
    <name type="scientific">Paenibacillus ferrarius</name>
    <dbReference type="NCBI Taxonomy" id="1469647"/>
    <lineage>
        <taxon>Bacteria</taxon>
        <taxon>Bacillati</taxon>
        <taxon>Bacillota</taxon>
        <taxon>Bacilli</taxon>
        <taxon>Bacillales</taxon>
        <taxon>Paenibacillaceae</taxon>
        <taxon>Paenibacillus</taxon>
    </lineage>
</organism>
<dbReference type="STRING" id="1469647.BC351_29450"/>
<dbReference type="PANTHER" id="PTHR13833:SF71">
    <property type="entry name" value="NHL DOMAIN-CONTAINING PROTEIN"/>
    <property type="match status" value="1"/>
</dbReference>
<feature type="domain" description="SLH" evidence="4">
    <location>
        <begin position="1485"/>
        <end position="1548"/>
    </location>
</feature>
<proteinExistence type="predicted"/>
<feature type="repeat" description="NHL" evidence="2">
    <location>
        <begin position="542"/>
        <end position="572"/>
    </location>
</feature>
<dbReference type="InterPro" id="IPR011042">
    <property type="entry name" value="6-blade_b-propeller_TolB-like"/>
</dbReference>
<evidence type="ECO:0000256" key="3">
    <source>
        <dbReference type="SAM" id="MobiDB-lite"/>
    </source>
</evidence>
<accession>A0A1V4HHZ9</accession>
<feature type="compositionally biased region" description="Polar residues" evidence="3">
    <location>
        <begin position="1211"/>
        <end position="1229"/>
    </location>
</feature>
<dbReference type="InterPro" id="IPR000033">
    <property type="entry name" value="LDLR_classB_rpt"/>
</dbReference>
<feature type="region of interest" description="Disordered" evidence="3">
    <location>
        <begin position="1126"/>
        <end position="1229"/>
    </location>
</feature>
<feature type="compositionally biased region" description="Low complexity" evidence="3">
    <location>
        <begin position="1201"/>
        <end position="1210"/>
    </location>
</feature>
<evidence type="ECO:0000256" key="1">
    <source>
        <dbReference type="ARBA" id="ARBA00022737"/>
    </source>
</evidence>
<feature type="domain" description="SLH" evidence="4">
    <location>
        <begin position="1552"/>
        <end position="1612"/>
    </location>
</feature>
<sequence length="1612" mass="165454">MGDGGPATSAVLGNPTGIAFDRSGNMYIADSTNFKVRKVDSSGTISSVSSGLELPQGIATDSAENLYISDTFKNAIRKLDKKTGDYSTVNTTKNGKNVLDTPRGITIDSNDNMYIADAQHNVVQKVDKSGNISVAAGNGTKGYSGDGASATSAMLNEPYGVATDLAGNLYIADYGNHAIRKVDTNGKITTIVGDGTAGFKGDGGAATSAQLNKPQGIASDAAGNLYISDAGNGRVRKVDTSGNMSTMMSGLNSPYGITVGPNGNIFVCDWRNNVVYELYIPTFLTGTTLGSDSPQTGTALNASIEPSNATVSYQWYTNTVSSATYGTAIPGATSASYDPTASDVGKYLYVVATATGLYAGSASAVTANAVTVGSNTAPNYYIRNFAGQGSQGYSGDGGPAASAFLNQPKGVAVDSSGNLYIADSINFVIRKVDTSDTISTLPVNFTYKNYPHAIAVDPQDNLYFIPTNSNEIYMGNWLPVNTGNLLNKPKGLTFDLKGNMYIADTGNNVIRKVDESGKMTTIAGNGTPGYEGDGGAAIQAKLNQPSAIACDPKGNVYIADTNNYVIRKIDTSGNITTIAGNGTKGYSGDGTLATQAKLYGPTALIFDAAGNLYIADNKLRMVDPTGKIHTIAGNGSGYGPEATKSSANFNNLAIDMKGNIYASSLSYSTVYTLYIPTFFTDAKLDSDSPQSGTPITASALPTDVTATYQWYTNTVSSTTYGTAIPGATSASYIPSSADVGKYLYAVATGTGRYSGTASIAAPNAVTAGPNAKPPTYYIKTVVGDHTMKYGGDGGPATSAQISNPGNVAFDSKGNMYIADTGNGAIRKVDKSGNISTVTGGPGGSRYGGDGMDASAGRFFSPMEVAFDPSGNLYIADMLNHVIREVDATTNLLDTVAGTGRYFQGEKVGYQGYSGDYGPATSAMLNYPFGVVFDTKGNMYIADGGNHAIRKVDTSGIITTVAGNSRGFGYSGDGGAATDARLYNPEGVALDSAGNLYIADYSNNRIRMVNEKTGIITTVAGNGLKGYSGDGGSAALAQLTNPSSIAFDSADNMYIVDQGNHAIRMVNKTTGVITTVAGTGKAGYSGDGDVATSAKLSQPTRISVGPDGGIYIGDTGNHVIRALYSTKDNTGGGNTGGGNTGGGNTGGGNTGGGNTGGGNTGGGNTGGGNTGGGNTGGGNTGGGNTGGDNTGGDNTGGGSTGGTTPTTINGTLSGKVTPSKTSDGRTNTSFSVDSASLTAQLNSSADGSTFTIPFTQTSDIMSVQLVGQDFKNMEGRSAALVIQTPVASYTLPASQINISAISNALGKNVTLSDIQINVSISNASSEQAQLVSNAAAKNNMAVLTAPINFDISSTYNSQTVDISKFSSFVERTIALPDGVDPSKVSTGVAIDPNGAVRHVPTTVATIDGKHFAKIKSLTNSTYAVVSHPVAFSDVANNWAKSSINNMGSKMVVGGVGNNSYDPSKDMTRAEFAAIIVNALGLRPSANTSSFADITTNDWFAGYVQAAYEYGIVQGVEQNKYNPNGNITRQDAMVMIARVMNITKLNGDSTVSSLAKFVDANDIANYAQSAVATCVNAGIVNGKTNSTVAPNQNITRAEIAVIVERLLKKSNLID</sequence>
<feature type="domain" description="SLH" evidence="4">
    <location>
        <begin position="1425"/>
        <end position="1484"/>
    </location>
</feature>